<dbReference type="PRINTS" id="PR00469">
    <property type="entry name" value="PNDRDTASEII"/>
</dbReference>
<protein>
    <recommendedName>
        <fullName evidence="6">Ferredoxin--NADP reductase</fullName>
        <shortName evidence="6">FNR</shortName>
        <shortName evidence="6">Fd-NADP(+) reductase</shortName>
        <ecNumber evidence="6">1.18.1.2</ecNumber>
    </recommendedName>
</protein>
<evidence type="ECO:0000256" key="2">
    <source>
        <dbReference type="ARBA" id="ARBA00022630"/>
    </source>
</evidence>
<feature type="binding site" evidence="6">
    <location>
        <position position="38"/>
    </location>
    <ligand>
        <name>FAD</name>
        <dbReference type="ChEBI" id="CHEBI:57692"/>
    </ligand>
</feature>
<name>A0ABN1B3V6_9BACI</name>
<dbReference type="EMBL" id="BAAADO010000003">
    <property type="protein sequence ID" value="GAA0489674.1"/>
    <property type="molecule type" value="Genomic_DNA"/>
</dbReference>
<evidence type="ECO:0000256" key="4">
    <source>
        <dbReference type="ARBA" id="ARBA00022857"/>
    </source>
</evidence>
<evidence type="ECO:0000256" key="6">
    <source>
        <dbReference type="HAMAP-Rule" id="MF_01685"/>
    </source>
</evidence>
<dbReference type="InterPro" id="IPR036188">
    <property type="entry name" value="FAD/NAD-bd_sf"/>
</dbReference>
<comment type="caution">
    <text evidence="6">Lacks conserved residue(s) required for the propagation of feature annotation.</text>
</comment>
<feature type="binding site" evidence="6">
    <location>
        <position position="51"/>
    </location>
    <ligand>
        <name>FAD</name>
        <dbReference type="ChEBI" id="CHEBI:57692"/>
    </ligand>
</feature>
<keyword evidence="4 6" id="KW-0521">NADP</keyword>
<feature type="binding site" evidence="6">
    <location>
        <position position="46"/>
    </location>
    <ligand>
        <name>FAD</name>
        <dbReference type="ChEBI" id="CHEBI:57692"/>
    </ligand>
</feature>
<dbReference type="InterPro" id="IPR023753">
    <property type="entry name" value="FAD/NAD-binding_dom"/>
</dbReference>
<accession>A0ABN1B3V6</accession>
<dbReference type="InterPro" id="IPR050097">
    <property type="entry name" value="Ferredoxin-NADP_redctase_2"/>
</dbReference>
<comment type="subunit">
    <text evidence="1 6">Homodimer.</text>
</comment>
<evidence type="ECO:0000256" key="1">
    <source>
        <dbReference type="ARBA" id="ARBA00011738"/>
    </source>
</evidence>
<dbReference type="RefSeq" id="WP_425542200.1">
    <property type="nucleotide sequence ID" value="NZ_BAAADO010000003.1"/>
</dbReference>
<dbReference type="SUPFAM" id="SSF51905">
    <property type="entry name" value="FAD/NAD(P)-binding domain"/>
    <property type="match status" value="1"/>
</dbReference>
<dbReference type="InterPro" id="IPR022890">
    <property type="entry name" value="Fd--NADP_Rdtase_type_2"/>
</dbReference>
<dbReference type="EC" id="1.18.1.2" evidence="6"/>
<keyword evidence="5 6" id="KW-0560">Oxidoreductase</keyword>
<evidence type="ECO:0000256" key="5">
    <source>
        <dbReference type="ARBA" id="ARBA00023002"/>
    </source>
</evidence>
<feature type="binding site" evidence="6">
    <location>
        <position position="329"/>
    </location>
    <ligand>
        <name>FAD</name>
        <dbReference type="ChEBI" id="CHEBI:57692"/>
    </ligand>
</feature>
<comment type="caution">
    <text evidence="8">The sequence shown here is derived from an EMBL/GenBank/DDBJ whole genome shotgun (WGS) entry which is preliminary data.</text>
</comment>
<evidence type="ECO:0000259" key="7">
    <source>
        <dbReference type="Pfam" id="PF07992"/>
    </source>
</evidence>
<keyword evidence="3 6" id="KW-0274">FAD</keyword>
<organism evidence="8 9">
    <name type="scientific">Salinibacillus aidingensis</name>
    <dbReference type="NCBI Taxonomy" id="237684"/>
    <lineage>
        <taxon>Bacteria</taxon>
        <taxon>Bacillati</taxon>
        <taxon>Bacillota</taxon>
        <taxon>Bacilli</taxon>
        <taxon>Bacillales</taxon>
        <taxon>Bacillaceae</taxon>
        <taxon>Salinibacillus</taxon>
    </lineage>
</organism>
<dbReference type="Pfam" id="PF07992">
    <property type="entry name" value="Pyr_redox_2"/>
    <property type="match status" value="1"/>
</dbReference>
<dbReference type="PRINTS" id="PR00368">
    <property type="entry name" value="FADPNR"/>
</dbReference>
<keyword evidence="9" id="KW-1185">Reference proteome</keyword>
<evidence type="ECO:0000313" key="9">
    <source>
        <dbReference type="Proteomes" id="UP001500880"/>
    </source>
</evidence>
<feature type="binding site" evidence="6">
    <location>
        <position position="126"/>
    </location>
    <ligand>
        <name>FAD</name>
        <dbReference type="ChEBI" id="CHEBI:57692"/>
    </ligand>
</feature>
<comment type="catalytic activity">
    <reaction evidence="6">
        <text>2 reduced [2Fe-2S]-[ferredoxin] + NADP(+) + H(+) = 2 oxidized [2Fe-2S]-[ferredoxin] + NADPH</text>
        <dbReference type="Rhea" id="RHEA:20125"/>
        <dbReference type="Rhea" id="RHEA-COMP:10000"/>
        <dbReference type="Rhea" id="RHEA-COMP:10001"/>
        <dbReference type="ChEBI" id="CHEBI:15378"/>
        <dbReference type="ChEBI" id="CHEBI:33737"/>
        <dbReference type="ChEBI" id="CHEBI:33738"/>
        <dbReference type="ChEBI" id="CHEBI:57783"/>
        <dbReference type="ChEBI" id="CHEBI:58349"/>
        <dbReference type="EC" id="1.18.1.2"/>
    </reaction>
</comment>
<reference evidence="8 9" key="1">
    <citation type="journal article" date="2019" name="Int. J. Syst. Evol. Microbiol.">
        <title>The Global Catalogue of Microorganisms (GCM) 10K type strain sequencing project: providing services to taxonomists for standard genome sequencing and annotation.</title>
        <authorList>
            <consortium name="The Broad Institute Genomics Platform"/>
            <consortium name="The Broad Institute Genome Sequencing Center for Infectious Disease"/>
            <person name="Wu L."/>
            <person name="Ma J."/>
        </authorList>
    </citation>
    <scope>NUCLEOTIDE SEQUENCE [LARGE SCALE GENOMIC DNA]</scope>
    <source>
        <strain evidence="8 9">JCM 12389</strain>
    </source>
</reference>
<gene>
    <name evidence="8" type="primary">ffoR</name>
    <name evidence="8" type="ORF">GCM10008986_14430</name>
</gene>
<evidence type="ECO:0000256" key="3">
    <source>
        <dbReference type="ARBA" id="ARBA00022827"/>
    </source>
</evidence>
<dbReference type="Gene3D" id="3.50.50.60">
    <property type="entry name" value="FAD/NAD(P)-binding domain"/>
    <property type="match status" value="2"/>
</dbReference>
<keyword evidence="2 6" id="KW-0285">Flavoprotein</keyword>
<evidence type="ECO:0000313" key="8">
    <source>
        <dbReference type="EMBL" id="GAA0489674.1"/>
    </source>
</evidence>
<feature type="binding site" evidence="6">
    <location>
        <position position="288"/>
    </location>
    <ligand>
        <name>FAD</name>
        <dbReference type="ChEBI" id="CHEBI:57692"/>
    </ligand>
</feature>
<proteinExistence type="inferred from homology"/>
<comment type="cofactor">
    <cofactor evidence="6">
        <name>FAD</name>
        <dbReference type="ChEBI" id="CHEBI:57692"/>
    </cofactor>
    <text evidence="6">Binds 1 FAD per subunit.</text>
</comment>
<dbReference type="Proteomes" id="UP001500880">
    <property type="component" value="Unassembled WGS sequence"/>
</dbReference>
<sequence length="341" mass="37445">MGNQPNDLHDVTIIGGGPAGLFSAFYSGMREMKTKVIEYLPFLGGKVPYFYPEKIIRDIGGIPQISGEKLTEQLVEQAMTFHPSVVLREQCNELEQLDDGTFVLTSDNGNRHFTRTVILATGFGTLKSVKLDLSNAYEFEGNNLRYSPKRLHQYKGKHVLISGGGNSAVDWANELEAIAEQVTLVYRKNDFSGIESNVSKMKHSTVEVKTPYFINGLAGEGGQVTQAELKNVETGETEVLSVDEIIVNHGFEIDLGHIGQWGMKMENGSIQVNGKMETSIPGVFAIGDIADYQNKLPLIAGGFNEGPIAVNSAKKYIHPDKELSHLFSTQVGACHHPNFVE</sequence>
<dbReference type="HAMAP" id="MF_01685">
    <property type="entry name" value="FENR2"/>
    <property type="match status" value="1"/>
</dbReference>
<dbReference type="PANTHER" id="PTHR48105">
    <property type="entry name" value="THIOREDOXIN REDUCTASE 1-RELATED-RELATED"/>
    <property type="match status" value="1"/>
</dbReference>
<comment type="similarity">
    <text evidence="6">Belongs to the ferredoxin--NADP reductase type 2 family.</text>
</comment>
<feature type="domain" description="FAD/NAD(P)-binding" evidence="7">
    <location>
        <begin position="10"/>
        <end position="300"/>
    </location>
</feature>